<evidence type="ECO:0000256" key="15">
    <source>
        <dbReference type="ARBA" id="ARBA00023113"/>
    </source>
</evidence>
<evidence type="ECO:0000256" key="8">
    <source>
        <dbReference type="ARBA" id="ARBA00022759"/>
    </source>
</evidence>
<sequence length="1345" mass="155419">MAKREKFYNIDQLTGDNYFNWKFRMQMILDENGVIDCIEKQTDVTKLNEEGAKKFKKNDSKARSLIVQCVVDDLLECLRDKSDAFSMWTVLENKFEKKGLTGQLFLKRKMLSMKLKEGEPLAAFILEFEDVLRQLKASKVNMDEKDVICNLLLALPKSYETVVTVIENMEPGSLTYEDVKKRLLSEEEKRQLSKKNIGPVTDQTAFSANTGCYRCGRQGHFKRECRINLRHNGQGSNNSTSGNYRPGEYKQDQERSVRGRGMENATAKRGFQSTRGFRGRGGGGQGYGRSRYHNYSNYTQQEPVNQHVSEVSEQVSKICFMTGDEFCVKDDDDLTFFIDSGCTDHLVNNNNIFSHFVKLDNPIKIAVAKNESYMLATGVGNIEVVSCVGNNRISCKIQNVLYVPNLKRNLLSVKKLEMSGIQVVFMNGLVKFINNNNVIGIGKRNHLYEISFKLDKPECQNVDSITNNEFLKWHRRFAHLNFSSLRKLIRNKLVKGLDNVQISEIEFCEPCVAGKMSKQSFGTRTRSKNILEIVHSDICGPITPTSYDGNRYFITFIDDFSNFTAVYLLKQKSEAFEKFKEFYFMTKAMFKTTMSKLRCDNGGEYVSRNFKNFCRENGVVLDYTIPYTPQQNGKAERKNRTLVERARAIIDESGVSKEFWSEAILYSNYVINRGPTDVLDNITPSEIWYGERPDVGNLRIFGSTVYNHVRKEVRDKFDSKVEKCIMLGYVTNGYRLWNVEKGKVVLSRDTKFDEDTFYYKGNKPTVEIREICNDNNELGENDNEYEFENDDIIENGERDLREGKRQTKLPSRYNEYEMYMAYNALAFVNNVPQNFNDLQNRPDKELWEKAMKRELHSIHKNSTWEVVNKPSNSQILNTKWVYSLKDGEGNNEGKYKARLVVKGFAQKETFNYEDVYSPVARMTIRVLLSVGNQLGYYFRQLDVKTAFLNAKLDHPVYIYPPEGSNLNNGKVLKLNKSLYGLRQSAKCWNDKINDYIIKIGFKRSENDYCFYIMDLKFGKLFLLLYVDDILIAGPSVQEINGVVNKLGEEFEMTDRGNLNHFLGIDITYNFELGVLKLNQAKYVEKILNKFNMRDCKGSDVPIEPKLKLDISKNDTLTNKPFRELIGCLMYLSLATRPDISFAVNYLSKYQDRATDEMWTYLKKILRYLKKNKHIEIEFVRETNISLNCFVDADWGNDINDRKSVTGFLFKLGGNLIHWATKKQNCITLSTSEAELVALCSAVCEGIWLNKLLLDFDYNIRLTTYYEDNQGCIFLIRNPSNNRRVKHIDIKYKFVCELLKKQQIEVVYIESSKQEADILTKGLPQATFSKLKHCLGLRDNFSEVGC</sequence>
<keyword evidence="14" id="KW-0808">Transferase</keyword>
<keyword evidence="7" id="KW-0064">Aspartyl protease</keyword>
<evidence type="ECO:0000259" key="21">
    <source>
        <dbReference type="PROSITE" id="PS50994"/>
    </source>
</evidence>
<dbReference type="GO" id="GO:0004190">
    <property type="term" value="F:aspartic-type endopeptidase activity"/>
    <property type="evidence" value="ECO:0007669"/>
    <property type="project" value="UniProtKB-KW"/>
</dbReference>
<dbReference type="InterPro" id="IPR001584">
    <property type="entry name" value="Integrase_cat-core"/>
</dbReference>
<evidence type="ECO:0000256" key="16">
    <source>
        <dbReference type="ARBA" id="ARBA00023172"/>
    </source>
</evidence>
<dbReference type="GO" id="GO:0003676">
    <property type="term" value="F:nucleic acid binding"/>
    <property type="evidence" value="ECO:0007669"/>
    <property type="project" value="InterPro"/>
</dbReference>
<evidence type="ECO:0000256" key="4">
    <source>
        <dbReference type="ARBA" id="ARBA00022722"/>
    </source>
</evidence>
<keyword evidence="2" id="KW-1188">Viral release from host cell</keyword>
<dbReference type="PANTHER" id="PTHR42648:SF11">
    <property type="entry name" value="TRANSPOSON TY4-P GAG-POL POLYPROTEIN"/>
    <property type="match status" value="1"/>
</dbReference>
<feature type="domain" description="Integrase catalytic" evidence="21">
    <location>
        <begin position="524"/>
        <end position="692"/>
    </location>
</feature>
<comment type="function">
    <text evidence="1">The aspartyl protease (PR) mediates the proteolytic cleavages of the Gag and Gag-Pol polyproteins after assembly of the VLP.</text>
</comment>
<evidence type="ECO:0000313" key="22">
    <source>
        <dbReference type="EMBL" id="JAV86196.1"/>
    </source>
</evidence>
<evidence type="ECO:0000256" key="14">
    <source>
        <dbReference type="ARBA" id="ARBA00022932"/>
    </source>
</evidence>
<keyword evidence="6" id="KW-0547">Nucleotide-binding</keyword>
<evidence type="ECO:0000256" key="1">
    <source>
        <dbReference type="ARBA" id="ARBA00002180"/>
    </source>
</evidence>
<dbReference type="Pfam" id="PF07727">
    <property type="entry name" value="RVT_2"/>
    <property type="match status" value="1"/>
</dbReference>
<evidence type="ECO:0000256" key="11">
    <source>
        <dbReference type="ARBA" id="ARBA00022842"/>
    </source>
</evidence>
<keyword evidence="17" id="KW-0511">Multifunctional enzyme</keyword>
<dbReference type="GO" id="GO:0004519">
    <property type="term" value="F:endonuclease activity"/>
    <property type="evidence" value="ECO:0007669"/>
    <property type="project" value="UniProtKB-KW"/>
</dbReference>
<name>A0A1Y1MQF0_PHOPY</name>
<dbReference type="GO" id="GO:0008270">
    <property type="term" value="F:zinc ion binding"/>
    <property type="evidence" value="ECO:0007669"/>
    <property type="project" value="UniProtKB-KW"/>
</dbReference>
<evidence type="ECO:0000256" key="17">
    <source>
        <dbReference type="ARBA" id="ARBA00023268"/>
    </source>
</evidence>
<dbReference type="InterPro" id="IPR039537">
    <property type="entry name" value="Retrotran_Ty1/copia-like"/>
</dbReference>
<accession>A0A1Y1MQF0</accession>
<dbReference type="Pfam" id="PF00665">
    <property type="entry name" value="rve"/>
    <property type="match status" value="1"/>
</dbReference>
<dbReference type="InterPro" id="IPR043502">
    <property type="entry name" value="DNA/RNA_pol_sf"/>
</dbReference>
<dbReference type="GO" id="GO:0003964">
    <property type="term" value="F:RNA-directed DNA polymerase activity"/>
    <property type="evidence" value="ECO:0007669"/>
    <property type="project" value="UniProtKB-KW"/>
</dbReference>
<dbReference type="InterPro" id="IPR012337">
    <property type="entry name" value="RNaseH-like_sf"/>
</dbReference>
<evidence type="ECO:0000256" key="19">
    <source>
        <dbReference type="SAM" id="MobiDB-lite"/>
    </source>
</evidence>
<evidence type="ECO:0000256" key="5">
    <source>
        <dbReference type="ARBA" id="ARBA00022723"/>
    </source>
</evidence>
<evidence type="ECO:0000256" key="6">
    <source>
        <dbReference type="ARBA" id="ARBA00022741"/>
    </source>
</evidence>
<evidence type="ECO:0000256" key="13">
    <source>
        <dbReference type="ARBA" id="ARBA00022918"/>
    </source>
</evidence>
<proteinExistence type="predicted"/>
<evidence type="ECO:0000256" key="3">
    <source>
        <dbReference type="ARBA" id="ARBA00022670"/>
    </source>
</evidence>
<keyword evidence="4" id="KW-0540">Nuclease</keyword>
<keyword evidence="8" id="KW-0255">Endonuclease</keyword>
<feature type="region of interest" description="Disordered" evidence="19">
    <location>
        <begin position="230"/>
        <end position="293"/>
    </location>
</feature>
<dbReference type="EMBL" id="GEZM01028916">
    <property type="protein sequence ID" value="JAV86196.1"/>
    <property type="molecule type" value="Transcribed_RNA"/>
</dbReference>
<feature type="domain" description="CCHC-type" evidence="20">
    <location>
        <begin position="212"/>
        <end position="226"/>
    </location>
</feature>
<keyword evidence="18" id="KW-0863">Zinc-finger</keyword>
<dbReference type="InterPro" id="IPR025724">
    <property type="entry name" value="GAG-pre-integrase_dom"/>
</dbReference>
<dbReference type="InterPro" id="IPR036397">
    <property type="entry name" value="RNaseH_sf"/>
</dbReference>
<dbReference type="GO" id="GO:0042575">
    <property type="term" value="C:DNA polymerase complex"/>
    <property type="evidence" value="ECO:0007669"/>
    <property type="project" value="UniProtKB-ARBA"/>
</dbReference>
<evidence type="ECO:0000256" key="2">
    <source>
        <dbReference type="ARBA" id="ARBA00022612"/>
    </source>
</evidence>
<protein>
    <recommendedName>
        <fullName evidence="23">Endonuclease</fullName>
    </recommendedName>
</protein>
<evidence type="ECO:0000256" key="10">
    <source>
        <dbReference type="ARBA" id="ARBA00022840"/>
    </source>
</evidence>
<dbReference type="SUPFAM" id="SSF53098">
    <property type="entry name" value="Ribonuclease H-like"/>
    <property type="match status" value="1"/>
</dbReference>
<dbReference type="PROSITE" id="PS50158">
    <property type="entry name" value="ZF_CCHC"/>
    <property type="match status" value="1"/>
</dbReference>
<dbReference type="PROSITE" id="PS50994">
    <property type="entry name" value="INTEGRASE"/>
    <property type="match status" value="1"/>
</dbReference>
<dbReference type="SUPFAM" id="SSF57756">
    <property type="entry name" value="Retrovirus zinc finger-like domains"/>
    <property type="match status" value="1"/>
</dbReference>
<evidence type="ECO:0000256" key="12">
    <source>
        <dbReference type="ARBA" id="ARBA00022908"/>
    </source>
</evidence>
<dbReference type="GO" id="GO:0003887">
    <property type="term" value="F:DNA-directed DNA polymerase activity"/>
    <property type="evidence" value="ECO:0007669"/>
    <property type="project" value="UniProtKB-KW"/>
</dbReference>
<evidence type="ECO:0008006" key="23">
    <source>
        <dbReference type="Google" id="ProtNLM"/>
    </source>
</evidence>
<dbReference type="GO" id="GO:0015074">
    <property type="term" value="P:DNA integration"/>
    <property type="evidence" value="ECO:0007669"/>
    <property type="project" value="UniProtKB-KW"/>
</dbReference>
<evidence type="ECO:0000256" key="18">
    <source>
        <dbReference type="PROSITE-ProRule" id="PRU00047"/>
    </source>
</evidence>
<dbReference type="Pfam" id="PF00098">
    <property type="entry name" value="zf-CCHC"/>
    <property type="match status" value="1"/>
</dbReference>
<keyword evidence="5" id="KW-0479">Metal-binding</keyword>
<keyword evidence="18" id="KW-0862">Zinc</keyword>
<dbReference type="Pfam" id="PF22936">
    <property type="entry name" value="Pol_BBD"/>
    <property type="match status" value="1"/>
</dbReference>
<dbReference type="CDD" id="cd09272">
    <property type="entry name" value="RNase_HI_RT_Ty1"/>
    <property type="match status" value="1"/>
</dbReference>
<evidence type="ECO:0000256" key="7">
    <source>
        <dbReference type="ARBA" id="ARBA00022750"/>
    </source>
</evidence>
<organism evidence="22">
    <name type="scientific">Photinus pyralis</name>
    <name type="common">Common eastern firefly</name>
    <name type="synonym">Lampyris pyralis</name>
    <dbReference type="NCBI Taxonomy" id="7054"/>
    <lineage>
        <taxon>Eukaryota</taxon>
        <taxon>Metazoa</taxon>
        <taxon>Ecdysozoa</taxon>
        <taxon>Arthropoda</taxon>
        <taxon>Hexapoda</taxon>
        <taxon>Insecta</taxon>
        <taxon>Pterygota</taxon>
        <taxon>Neoptera</taxon>
        <taxon>Endopterygota</taxon>
        <taxon>Coleoptera</taxon>
        <taxon>Polyphaga</taxon>
        <taxon>Elateriformia</taxon>
        <taxon>Elateroidea</taxon>
        <taxon>Lampyridae</taxon>
        <taxon>Lampyrinae</taxon>
        <taxon>Photinus</taxon>
    </lineage>
</organism>
<dbReference type="GO" id="GO:0006508">
    <property type="term" value="P:proteolysis"/>
    <property type="evidence" value="ECO:0007669"/>
    <property type="project" value="UniProtKB-KW"/>
</dbReference>
<dbReference type="SUPFAM" id="SSF56672">
    <property type="entry name" value="DNA/RNA polymerases"/>
    <property type="match status" value="1"/>
</dbReference>
<dbReference type="SMART" id="SM00343">
    <property type="entry name" value="ZnF_C2HC"/>
    <property type="match status" value="1"/>
</dbReference>
<dbReference type="InterPro" id="IPR001878">
    <property type="entry name" value="Znf_CCHC"/>
</dbReference>
<keyword evidence="14" id="KW-0239">DNA-directed DNA polymerase</keyword>
<feature type="compositionally biased region" description="Low complexity" evidence="19">
    <location>
        <begin position="232"/>
        <end position="243"/>
    </location>
</feature>
<keyword evidence="15" id="KW-0917">Virion maturation</keyword>
<dbReference type="InterPro" id="IPR054722">
    <property type="entry name" value="PolX-like_BBD"/>
</dbReference>
<keyword evidence="9" id="KW-0378">Hydrolase</keyword>
<dbReference type="Pfam" id="PF25597">
    <property type="entry name" value="SH3_retrovirus"/>
    <property type="match status" value="1"/>
</dbReference>
<keyword evidence="16" id="KW-0233">DNA recombination</keyword>
<dbReference type="Gene3D" id="3.30.420.10">
    <property type="entry name" value="Ribonuclease H-like superfamily/Ribonuclease H"/>
    <property type="match status" value="1"/>
</dbReference>
<dbReference type="Pfam" id="PF14223">
    <property type="entry name" value="Retrotran_gag_2"/>
    <property type="match status" value="1"/>
</dbReference>
<feature type="compositionally biased region" description="Basic and acidic residues" evidence="19">
    <location>
        <begin position="247"/>
        <end position="261"/>
    </location>
</feature>
<keyword evidence="14" id="KW-0548">Nucleotidyltransferase</keyword>
<dbReference type="GO" id="GO:0006310">
    <property type="term" value="P:DNA recombination"/>
    <property type="evidence" value="ECO:0007669"/>
    <property type="project" value="UniProtKB-KW"/>
</dbReference>
<evidence type="ECO:0000256" key="9">
    <source>
        <dbReference type="ARBA" id="ARBA00022801"/>
    </source>
</evidence>
<keyword evidence="13" id="KW-0695">RNA-directed DNA polymerase</keyword>
<dbReference type="GO" id="GO:0005524">
    <property type="term" value="F:ATP binding"/>
    <property type="evidence" value="ECO:0007669"/>
    <property type="project" value="UniProtKB-KW"/>
</dbReference>
<dbReference type="PANTHER" id="PTHR42648">
    <property type="entry name" value="TRANSPOSASE, PUTATIVE-RELATED"/>
    <property type="match status" value="1"/>
</dbReference>
<keyword evidence="10" id="KW-0067">ATP-binding</keyword>
<dbReference type="InterPro" id="IPR036875">
    <property type="entry name" value="Znf_CCHC_sf"/>
</dbReference>
<dbReference type="InterPro" id="IPR013103">
    <property type="entry name" value="RVT_2"/>
</dbReference>
<reference evidence="22" key="1">
    <citation type="journal article" date="2016" name="Sci. Rep.">
        <title>Molecular characterization of firefly nuptial gifts: a multi-omics approach sheds light on postcopulatory sexual selection.</title>
        <authorList>
            <person name="Al-Wathiqui N."/>
            <person name="Fallon T.R."/>
            <person name="South A."/>
            <person name="Weng J.K."/>
            <person name="Lewis S.M."/>
        </authorList>
    </citation>
    <scope>NUCLEOTIDE SEQUENCE</scope>
</reference>
<keyword evidence="3" id="KW-0645">Protease</keyword>
<keyword evidence="12" id="KW-0229">DNA integration</keyword>
<dbReference type="InterPro" id="IPR057670">
    <property type="entry name" value="SH3_retrovirus"/>
</dbReference>
<evidence type="ECO:0000259" key="20">
    <source>
        <dbReference type="PROSITE" id="PS50158"/>
    </source>
</evidence>
<dbReference type="Pfam" id="PF13976">
    <property type="entry name" value="gag_pre-integrs"/>
    <property type="match status" value="1"/>
</dbReference>
<keyword evidence="11" id="KW-0460">Magnesium</keyword>